<keyword evidence="7 12" id="KW-0406">Ion transport</keyword>
<comment type="subcellular location">
    <subcellularLocation>
        <location evidence="1 12">Cell membrane</location>
        <topology evidence="1 12">Multi-pass membrane protein</topology>
    </subcellularLocation>
</comment>
<feature type="binding site" evidence="12">
    <location>
        <position position="77"/>
    </location>
    <ligand>
        <name>Na(+)</name>
        <dbReference type="ChEBI" id="CHEBI:29101"/>
        <note>structural</note>
    </ligand>
</feature>
<dbReference type="PANTHER" id="PTHR28259:SF1">
    <property type="entry name" value="FLUORIDE EXPORT PROTEIN 1-RELATED"/>
    <property type="match status" value="1"/>
</dbReference>
<name>A0A4V5NZ37_9GAMM</name>
<keyword evidence="9 12" id="KW-0407">Ion channel</keyword>
<reference evidence="13 14" key="1">
    <citation type="submission" date="2019-04" db="EMBL/GenBank/DDBJ databases">
        <authorList>
            <person name="Hwang J.C."/>
        </authorList>
    </citation>
    <scope>NUCLEOTIDE SEQUENCE [LARGE SCALE GENOMIC DNA]</scope>
    <source>
        <strain evidence="13 14">IMCC35002</strain>
    </source>
</reference>
<dbReference type="EMBL" id="SWCJ01000012">
    <property type="protein sequence ID" value="TKB53266.1"/>
    <property type="molecule type" value="Genomic_DNA"/>
</dbReference>
<evidence type="ECO:0000256" key="5">
    <source>
        <dbReference type="ARBA" id="ARBA00022989"/>
    </source>
</evidence>
<dbReference type="NCBIfam" id="TIGR00494">
    <property type="entry name" value="crcB"/>
    <property type="match status" value="1"/>
</dbReference>
<evidence type="ECO:0000256" key="4">
    <source>
        <dbReference type="ARBA" id="ARBA00022692"/>
    </source>
</evidence>
<keyword evidence="3" id="KW-0997">Cell inner membrane</keyword>
<keyword evidence="12" id="KW-0813">Transport</keyword>
<dbReference type="Pfam" id="PF02537">
    <property type="entry name" value="CRCB"/>
    <property type="match status" value="1"/>
</dbReference>
<organism evidence="13 14">
    <name type="scientific">Ferrimonas aestuarii</name>
    <dbReference type="NCBI Taxonomy" id="2569539"/>
    <lineage>
        <taxon>Bacteria</taxon>
        <taxon>Pseudomonadati</taxon>
        <taxon>Pseudomonadota</taxon>
        <taxon>Gammaproteobacteria</taxon>
        <taxon>Alteromonadales</taxon>
        <taxon>Ferrimonadaceae</taxon>
        <taxon>Ferrimonas</taxon>
    </lineage>
</organism>
<keyword evidence="14" id="KW-1185">Reference proteome</keyword>
<feature type="transmembrane region" description="Helical" evidence="12">
    <location>
        <begin position="95"/>
        <end position="115"/>
    </location>
</feature>
<feature type="transmembrane region" description="Helical" evidence="12">
    <location>
        <begin position="66"/>
        <end position="83"/>
    </location>
</feature>
<keyword evidence="8 12" id="KW-0472">Membrane</keyword>
<keyword evidence="5 12" id="KW-1133">Transmembrane helix</keyword>
<evidence type="ECO:0000256" key="3">
    <source>
        <dbReference type="ARBA" id="ARBA00022519"/>
    </source>
</evidence>
<keyword evidence="4 12" id="KW-0812">Transmembrane</keyword>
<dbReference type="InterPro" id="IPR003691">
    <property type="entry name" value="FluC"/>
</dbReference>
<keyword evidence="6 12" id="KW-0915">Sodium</keyword>
<gene>
    <name evidence="12 13" type="primary">crcB</name>
    <name evidence="12" type="synonym">fluC</name>
    <name evidence="13" type="ORF">FCL42_14430</name>
</gene>
<evidence type="ECO:0000256" key="9">
    <source>
        <dbReference type="ARBA" id="ARBA00023303"/>
    </source>
</evidence>
<comment type="similarity">
    <text evidence="10 12">Belongs to the fluoride channel Fluc/FEX (TC 1.A.43) family.</text>
</comment>
<keyword evidence="2 12" id="KW-1003">Cell membrane</keyword>
<evidence type="ECO:0000256" key="12">
    <source>
        <dbReference type="HAMAP-Rule" id="MF_00454"/>
    </source>
</evidence>
<dbReference type="RefSeq" id="WP_136864133.1">
    <property type="nucleotide sequence ID" value="NZ_SWCJ01000012.1"/>
</dbReference>
<dbReference type="PANTHER" id="PTHR28259">
    <property type="entry name" value="FLUORIDE EXPORT PROTEIN 1-RELATED"/>
    <property type="match status" value="1"/>
</dbReference>
<dbReference type="GO" id="GO:0140114">
    <property type="term" value="P:cellular detoxification of fluoride"/>
    <property type="evidence" value="ECO:0007669"/>
    <property type="project" value="UniProtKB-UniRule"/>
</dbReference>
<comment type="activity regulation">
    <text evidence="12">Na(+) is not transported, but it plays an essential structural role and its presence is essential for fluoride channel function.</text>
</comment>
<evidence type="ECO:0000256" key="10">
    <source>
        <dbReference type="ARBA" id="ARBA00035120"/>
    </source>
</evidence>
<dbReference type="GO" id="GO:0005886">
    <property type="term" value="C:plasma membrane"/>
    <property type="evidence" value="ECO:0007669"/>
    <property type="project" value="UniProtKB-SubCell"/>
</dbReference>
<evidence type="ECO:0000256" key="2">
    <source>
        <dbReference type="ARBA" id="ARBA00022475"/>
    </source>
</evidence>
<dbReference type="OrthoDB" id="9806299at2"/>
<dbReference type="GO" id="GO:0062054">
    <property type="term" value="F:fluoride channel activity"/>
    <property type="evidence" value="ECO:0007669"/>
    <property type="project" value="UniProtKB-UniRule"/>
</dbReference>
<proteinExistence type="inferred from homology"/>
<dbReference type="HAMAP" id="MF_00454">
    <property type="entry name" value="FluC"/>
    <property type="match status" value="1"/>
</dbReference>
<comment type="catalytic activity">
    <reaction evidence="11">
        <text>fluoride(in) = fluoride(out)</text>
        <dbReference type="Rhea" id="RHEA:76159"/>
        <dbReference type="ChEBI" id="CHEBI:17051"/>
    </reaction>
    <physiologicalReaction direction="left-to-right" evidence="11">
        <dbReference type="Rhea" id="RHEA:76160"/>
    </physiologicalReaction>
</comment>
<evidence type="ECO:0000256" key="11">
    <source>
        <dbReference type="ARBA" id="ARBA00035585"/>
    </source>
</evidence>
<accession>A0A4V5NZ37</accession>
<keyword evidence="12" id="KW-0479">Metal-binding</keyword>
<evidence type="ECO:0000313" key="14">
    <source>
        <dbReference type="Proteomes" id="UP000305675"/>
    </source>
</evidence>
<evidence type="ECO:0000313" key="13">
    <source>
        <dbReference type="EMBL" id="TKB53266.1"/>
    </source>
</evidence>
<protein>
    <recommendedName>
        <fullName evidence="12">Fluoride-specific ion channel FluC</fullName>
    </recommendedName>
</protein>
<dbReference type="AlphaFoldDB" id="A0A4V5NZ37"/>
<comment type="function">
    <text evidence="12">Fluoride-specific ion channel. Important for reducing fluoride concentration in the cell, thus reducing its toxicity.</text>
</comment>
<feature type="binding site" evidence="12">
    <location>
        <position position="74"/>
    </location>
    <ligand>
        <name>Na(+)</name>
        <dbReference type="ChEBI" id="CHEBI:29101"/>
        <note>structural</note>
    </ligand>
</feature>
<dbReference type="Proteomes" id="UP000305675">
    <property type="component" value="Unassembled WGS sequence"/>
</dbReference>
<feature type="transmembrane region" description="Helical" evidence="12">
    <location>
        <begin position="33"/>
        <end position="54"/>
    </location>
</feature>
<evidence type="ECO:0000256" key="1">
    <source>
        <dbReference type="ARBA" id="ARBA00004651"/>
    </source>
</evidence>
<sequence length="124" mass="12967">MNNLIAVALGGAVGASARYGLSLLAIKLFGTGFPFGTLMVNCIGSLMMGALYAWGDVSDLPPALKAFVGVGMLGALTTFSTFSNETLLLMQEGDIVKAMLNVLLNVGLCLVMVYVGQQLVYARI</sequence>
<evidence type="ECO:0000256" key="8">
    <source>
        <dbReference type="ARBA" id="ARBA00023136"/>
    </source>
</evidence>
<dbReference type="GO" id="GO:0046872">
    <property type="term" value="F:metal ion binding"/>
    <property type="evidence" value="ECO:0007669"/>
    <property type="project" value="UniProtKB-KW"/>
</dbReference>
<comment type="caution">
    <text evidence="13">The sequence shown here is derived from an EMBL/GenBank/DDBJ whole genome shotgun (WGS) entry which is preliminary data.</text>
</comment>
<evidence type="ECO:0000256" key="7">
    <source>
        <dbReference type="ARBA" id="ARBA00023065"/>
    </source>
</evidence>
<evidence type="ECO:0000256" key="6">
    <source>
        <dbReference type="ARBA" id="ARBA00023053"/>
    </source>
</evidence>